<evidence type="ECO:0000313" key="1">
    <source>
        <dbReference type="EMBL" id="MDD0814340.1"/>
    </source>
</evidence>
<dbReference type="RefSeq" id="WP_273925956.1">
    <property type="nucleotide sequence ID" value="NZ_JAQSIO010000002.1"/>
</dbReference>
<reference evidence="1 2" key="1">
    <citation type="submission" date="2023-02" db="EMBL/GenBank/DDBJ databases">
        <title>Bacterial whole genome sequence for Curvibacter sp. HBC28.</title>
        <authorList>
            <person name="Le V."/>
            <person name="Ko S.-R."/>
            <person name="Ahn C.-Y."/>
            <person name="Oh H.-M."/>
        </authorList>
    </citation>
    <scope>NUCLEOTIDE SEQUENCE [LARGE SCALE GENOMIC DNA]</scope>
    <source>
        <strain evidence="1 2">HBC28</strain>
    </source>
</reference>
<evidence type="ECO:0000313" key="2">
    <source>
        <dbReference type="Proteomes" id="UP001528672"/>
    </source>
</evidence>
<dbReference type="EMBL" id="JAQSIO010000002">
    <property type="protein sequence ID" value="MDD0814340.1"/>
    <property type="molecule type" value="Genomic_DNA"/>
</dbReference>
<gene>
    <name evidence="1" type="ORF">PSQ39_06830</name>
</gene>
<keyword evidence="2" id="KW-1185">Reference proteome</keyword>
<accession>A0ABT5MCN4</accession>
<name>A0ABT5MCN4_9BURK</name>
<proteinExistence type="predicted"/>
<protein>
    <submittedName>
        <fullName evidence="1">Uncharacterized protein</fullName>
    </submittedName>
</protein>
<dbReference type="Proteomes" id="UP001528672">
    <property type="component" value="Unassembled WGS sequence"/>
</dbReference>
<sequence length="91" mass="9990">MSIFAKLQLLANKSSKGGLKMAVPALTHPCWQKLAAGGLSKIRTQHLGTQLLAKRIERSTDPLPARAAEVHAFFTKWERILPTEVAQLTTV</sequence>
<comment type="caution">
    <text evidence="1">The sequence shown here is derived from an EMBL/GenBank/DDBJ whole genome shotgun (WGS) entry which is preliminary data.</text>
</comment>
<organism evidence="1 2">
    <name type="scientific">Curvibacter microcysteis</name>
    <dbReference type="NCBI Taxonomy" id="3026419"/>
    <lineage>
        <taxon>Bacteria</taxon>
        <taxon>Pseudomonadati</taxon>
        <taxon>Pseudomonadota</taxon>
        <taxon>Betaproteobacteria</taxon>
        <taxon>Burkholderiales</taxon>
        <taxon>Comamonadaceae</taxon>
        <taxon>Curvibacter</taxon>
    </lineage>
</organism>